<evidence type="ECO:0000256" key="1">
    <source>
        <dbReference type="ARBA" id="ARBA00005564"/>
    </source>
</evidence>
<dbReference type="InterPro" id="IPR050282">
    <property type="entry name" value="Cycloisomerase_2"/>
</dbReference>
<dbReference type="Proteomes" id="UP000008461">
    <property type="component" value="Chromosome"/>
</dbReference>
<organism evidence="4 5">
    <name type="scientific">Haliscomenobacter hydrossis (strain ATCC 27775 / DSM 1100 / LMG 10767 / O)</name>
    <dbReference type="NCBI Taxonomy" id="760192"/>
    <lineage>
        <taxon>Bacteria</taxon>
        <taxon>Pseudomonadati</taxon>
        <taxon>Bacteroidota</taxon>
        <taxon>Saprospiria</taxon>
        <taxon>Saprospirales</taxon>
        <taxon>Haliscomenobacteraceae</taxon>
        <taxon>Haliscomenobacter</taxon>
    </lineage>
</organism>
<dbReference type="PANTHER" id="PTHR30344">
    <property type="entry name" value="6-PHOSPHOGLUCONOLACTONASE-RELATED"/>
    <property type="match status" value="1"/>
</dbReference>
<dbReference type="InterPro" id="IPR011048">
    <property type="entry name" value="Haem_d1_sf"/>
</dbReference>
<dbReference type="AlphaFoldDB" id="F4L6I6"/>
<comment type="similarity">
    <text evidence="1">Belongs to the cycloisomerase 2 family.</text>
</comment>
<dbReference type="EC" id="3.1.1.31" evidence="4"/>
<dbReference type="SUPFAM" id="SSF51004">
    <property type="entry name" value="C-terminal (heme d1) domain of cytochrome cd1-nitrite reductase"/>
    <property type="match status" value="1"/>
</dbReference>
<dbReference type="RefSeq" id="WP_013764382.1">
    <property type="nucleotide sequence ID" value="NC_015510.1"/>
</dbReference>
<sequence length="377" mass="40897">MLKSILSSLFVIVAFLLQAQTYYVFVGAYVPNAADQGINVYVLDANTGQLQHKSLCPNQLNPSYLNISPNGKYLYAATEARVPKGGSVSSYVFDSISGKLTFINKQISGGENPVYVSVHKSGQWVVNANYSEASVSAYSVNANGSLNPPSQVLQYTEGSKVVQDRQAIAHTHSCVFSPKYDQVIVPDLGADKLRIFNFDPKAKEPLSPANPDGQASPAGSGPRHFAFHPNQKFAYCIEEMSGTVSAYRYKKGKLSSIQNIPAHPQEITTGFSGADIHASPDGRFLYASNRGNENNIAIYAIHPGKGTLTNVGYQTTFGNHPRNFTLDPTGKFLLVANMLSNSIVVFKRDVQTGLLSKVSMLEGILSPSCLKVRAYQN</sequence>
<evidence type="ECO:0000256" key="3">
    <source>
        <dbReference type="SAM" id="MobiDB-lite"/>
    </source>
</evidence>
<dbReference type="HOGENOM" id="CLU_038716_5_1_10"/>
<dbReference type="Pfam" id="PF10282">
    <property type="entry name" value="Lactonase"/>
    <property type="match status" value="1"/>
</dbReference>
<name>F4L6I6_HALH1</name>
<keyword evidence="4" id="KW-0378">Hydrolase</keyword>
<dbReference type="Gene3D" id="2.130.10.10">
    <property type="entry name" value="YVTN repeat-like/Quinoprotein amine dehydrogenase"/>
    <property type="match status" value="1"/>
</dbReference>
<reference key="2">
    <citation type="submission" date="2011-04" db="EMBL/GenBank/DDBJ databases">
        <title>Complete sequence of chromosome of Haliscomenobacter hydrossis DSM 1100.</title>
        <authorList>
            <consortium name="US DOE Joint Genome Institute (JGI-PGF)"/>
            <person name="Lucas S."/>
            <person name="Han J."/>
            <person name="Lapidus A."/>
            <person name="Bruce D."/>
            <person name="Goodwin L."/>
            <person name="Pitluck S."/>
            <person name="Peters L."/>
            <person name="Kyrpides N."/>
            <person name="Mavromatis K."/>
            <person name="Ivanova N."/>
            <person name="Ovchinnikova G."/>
            <person name="Pagani I."/>
            <person name="Daligault H."/>
            <person name="Detter J.C."/>
            <person name="Han C."/>
            <person name="Land M."/>
            <person name="Hauser L."/>
            <person name="Markowitz V."/>
            <person name="Cheng J.-F."/>
            <person name="Hugenholtz P."/>
            <person name="Woyke T."/>
            <person name="Wu D."/>
            <person name="Verbarg S."/>
            <person name="Frueling A."/>
            <person name="Brambilla E."/>
            <person name="Klenk H.-P."/>
            <person name="Eisen J.A."/>
        </authorList>
    </citation>
    <scope>NUCLEOTIDE SEQUENCE</scope>
    <source>
        <strain>DSM 1100</strain>
    </source>
</reference>
<keyword evidence="2" id="KW-0119">Carbohydrate metabolism</keyword>
<dbReference type="InterPro" id="IPR019405">
    <property type="entry name" value="Lactonase_7-beta_prop"/>
</dbReference>
<dbReference type="PANTHER" id="PTHR30344:SF1">
    <property type="entry name" value="6-PHOSPHOGLUCONOLACTONASE"/>
    <property type="match status" value="1"/>
</dbReference>
<keyword evidence="5" id="KW-1185">Reference proteome</keyword>
<evidence type="ECO:0000313" key="5">
    <source>
        <dbReference type="Proteomes" id="UP000008461"/>
    </source>
</evidence>
<dbReference type="GO" id="GO:0006006">
    <property type="term" value="P:glucose metabolic process"/>
    <property type="evidence" value="ECO:0007669"/>
    <property type="project" value="UniProtKB-KW"/>
</dbReference>
<gene>
    <name evidence="4" type="ordered locus">Halhy_1944</name>
</gene>
<feature type="region of interest" description="Disordered" evidence="3">
    <location>
        <begin position="202"/>
        <end position="223"/>
    </location>
</feature>
<dbReference type="EMBL" id="CP002691">
    <property type="protein sequence ID" value="AEE49829.1"/>
    <property type="molecule type" value="Genomic_DNA"/>
</dbReference>
<evidence type="ECO:0000313" key="4">
    <source>
        <dbReference type="EMBL" id="AEE49829.1"/>
    </source>
</evidence>
<reference evidence="4 5" key="1">
    <citation type="journal article" date="2011" name="Stand. Genomic Sci.">
        <title>Complete genome sequence of Haliscomenobacter hydrossis type strain (O).</title>
        <authorList>
            <consortium name="US DOE Joint Genome Institute (JGI-PGF)"/>
            <person name="Daligault H."/>
            <person name="Lapidus A."/>
            <person name="Zeytun A."/>
            <person name="Nolan M."/>
            <person name="Lucas S."/>
            <person name="Del Rio T.G."/>
            <person name="Tice H."/>
            <person name="Cheng J.F."/>
            <person name="Tapia R."/>
            <person name="Han C."/>
            <person name="Goodwin L."/>
            <person name="Pitluck S."/>
            <person name="Liolios K."/>
            <person name="Pagani I."/>
            <person name="Ivanova N."/>
            <person name="Huntemann M."/>
            <person name="Mavromatis K."/>
            <person name="Mikhailova N."/>
            <person name="Pati A."/>
            <person name="Chen A."/>
            <person name="Palaniappan K."/>
            <person name="Land M."/>
            <person name="Hauser L."/>
            <person name="Brambilla E.M."/>
            <person name="Rohde M."/>
            <person name="Verbarg S."/>
            <person name="Goker M."/>
            <person name="Bristow J."/>
            <person name="Eisen J.A."/>
            <person name="Markowitz V."/>
            <person name="Hugenholtz P."/>
            <person name="Kyrpides N.C."/>
            <person name="Klenk H.P."/>
            <person name="Woyke T."/>
        </authorList>
    </citation>
    <scope>NUCLEOTIDE SEQUENCE [LARGE SCALE GENOMIC DNA]</scope>
    <source>
        <strain evidence="5">ATCC 27775 / DSM 1100 / LMG 10767 / O</strain>
    </source>
</reference>
<keyword evidence="2" id="KW-0313">Glucose metabolism</keyword>
<dbReference type="STRING" id="760192.Halhy_1944"/>
<accession>F4L6I6</accession>
<dbReference type="KEGG" id="hhy:Halhy_1944"/>
<dbReference type="OrthoDB" id="9790815at2"/>
<evidence type="ECO:0000256" key="2">
    <source>
        <dbReference type="ARBA" id="ARBA00022526"/>
    </source>
</evidence>
<dbReference type="GO" id="GO:0017057">
    <property type="term" value="F:6-phosphogluconolactonase activity"/>
    <property type="evidence" value="ECO:0007669"/>
    <property type="project" value="UniProtKB-EC"/>
</dbReference>
<dbReference type="InterPro" id="IPR015943">
    <property type="entry name" value="WD40/YVTN_repeat-like_dom_sf"/>
</dbReference>
<dbReference type="eggNOG" id="COG2706">
    <property type="taxonomic scope" value="Bacteria"/>
</dbReference>
<protein>
    <submittedName>
        <fullName evidence="4">6-phosphogluconolactonase</fullName>
        <ecNumber evidence="4">3.1.1.31</ecNumber>
    </submittedName>
</protein>
<proteinExistence type="inferred from homology"/>